<feature type="repeat" description="RCC1" evidence="1">
    <location>
        <begin position="132"/>
        <end position="192"/>
    </location>
</feature>
<protein>
    <submittedName>
        <fullName evidence="2">Uncharacterized protein</fullName>
    </submittedName>
</protein>
<dbReference type="InterPro" id="IPR051553">
    <property type="entry name" value="Ran_GTPase-activating"/>
</dbReference>
<dbReference type="InterPro" id="IPR009091">
    <property type="entry name" value="RCC1/BLIP-II"/>
</dbReference>
<dbReference type="PhylomeDB" id="S8AS65"/>
<accession>S8AS65</accession>
<organism evidence="2 3">
    <name type="scientific">Penicillium oxalicum (strain 114-2 / CGMCC 5302)</name>
    <name type="common">Penicillium decumbens</name>
    <dbReference type="NCBI Taxonomy" id="933388"/>
    <lineage>
        <taxon>Eukaryota</taxon>
        <taxon>Fungi</taxon>
        <taxon>Dikarya</taxon>
        <taxon>Ascomycota</taxon>
        <taxon>Pezizomycotina</taxon>
        <taxon>Eurotiomycetes</taxon>
        <taxon>Eurotiomycetidae</taxon>
        <taxon>Eurotiales</taxon>
        <taxon>Aspergillaceae</taxon>
        <taxon>Penicillium</taxon>
    </lineage>
</organism>
<gene>
    <name evidence="2" type="ORF">PDE_03814</name>
</gene>
<name>S8AS65_PENO1</name>
<dbReference type="OrthoDB" id="5370059at2759"/>
<dbReference type="Proteomes" id="UP000019376">
    <property type="component" value="Unassembled WGS sequence"/>
</dbReference>
<feature type="repeat" description="RCC1" evidence="1">
    <location>
        <begin position="310"/>
        <end position="347"/>
    </location>
</feature>
<proteinExistence type="predicted"/>
<keyword evidence="3" id="KW-1185">Reference proteome</keyword>
<dbReference type="HOGENOM" id="CLU_005210_0_0_1"/>
<feature type="repeat" description="RCC1" evidence="1">
    <location>
        <begin position="1"/>
        <end position="56"/>
    </location>
</feature>
<feature type="repeat" description="RCC1" evidence="1">
    <location>
        <begin position="193"/>
        <end position="245"/>
    </location>
</feature>
<dbReference type="PANTHER" id="PTHR45982">
    <property type="entry name" value="REGULATOR OF CHROMOSOME CONDENSATION"/>
    <property type="match status" value="1"/>
</dbReference>
<dbReference type="Pfam" id="PF00415">
    <property type="entry name" value="RCC1"/>
    <property type="match status" value="2"/>
</dbReference>
<dbReference type="STRING" id="933388.S8AS65"/>
<evidence type="ECO:0000313" key="3">
    <source>
        <dbReference type="Proteomes" id="UP000019376"/>
    </source>
</evidence>
<dbReference type="PROSITE" id="PS00626">
    <property type="entry name" value="RCC1_2"/>
    <property type="match status" value="1"/>
</dbReference>
<sequence>MRLFALGSNGSGQLGLGHAEDVSIPTQCLFQEDLGPDETVIKIVAGGNHTLLLTNKKHVYAAGCNTDGRCGPVTSDDDSQDVDNLLTFRRVILTDCVTGVNIDTFTTISATWEGSVLVAAVPDPSDQDVYQDKVFVMGSSPKGELGLEWLASVKSATKAIQPGVSIPDFPPSSTQIVALASGMGHSVAILSNGHVYGWGGSRKGQLGDSLKGEKVVWTPTEIQGLPFAAQTAVCGREFTVICGDRSKGELVVLGDKANRWGVLNVPVSLQLSTPDGNGKTLMPFSDIGASWHGIYVHAISYGASDKAQSNRLMAWGRNDRGQLPPEDFPSPVKMAVGSEHVVTLMDNGIVAAFGWGEHGNCGTHTDDRGNVTGQCSQIPLTSVMAGGGRVTGLGAGCATSWIIAEY</sequence>
<dbReference type="PROSITE" id="PS50012">
    <property type="entry name" value="RCC1_3"/>
    <property type="match status" value="4"/>
</dbReference>
<dbReference type="EMBL" id="KB644411">
    <property type="protein sequence ID" value="EPS28868.1"/>
    <property type="molecule type" value="Genomic_DNA"/>
</dbReference>
<dbReference type="PRINTS" id="PR00633">
    <property type="entry name" value="RCCNDNSATION"/>
</dbReference>
<dbReference type="SUPFAM" id="SSF50985">
    <property type="entry name" value="RCC1/BLIP-II"/>
    <property type="match status" value="1"/>
</dbReference>
<dbReference type="Gene3D" id="2.130.10.30">
    <property type="entry name" value="Regulator of chromosome condensation 1/beta-lactamase-inhibitor protein II"/>
    <property type="match status" value="2"/>
</dbReference>
<evidence type="ECO:0000313" key="2">
    <source>
        <dbReference type="EMBL" id="EPS28868.1"/>
    </source>
</evidence>
<dbReference type="PANTHER" id="PTHR45982:SF1">
    <property type="entry name" value="REGULATOR OF CHROMOSOME CONDENSATION"/>
    <property type="match status" value="1"/>
</dbReference>
<reference evidence="2 3" key="1">
    <citation type="journal article" date="2013" name="PLoS ONE">
        <title>Genomic and secretomic analyses reveal unique features of the lignocellulolytic enzyme system of Penicillium decumbens.</title>
        <authorList>
            <person name="Liu G."/>
            <person name="Zhang L."/>
            <person name="Wei X."/>
            <person name="Zou G."/>
            <person name="Qin Y."/>
            <person name="Ma L."/>
            <person name="Li J."/>
            <person name="Zheng H."/>
            <person name="Wang S."/>
            <person name="Wang C."/>
            <person name="Xun L."/>
            <person name="Zhao G.-P."/>
            <person name="Zhou Z."/>
            <person name="Qu Y."/>
        </authorList>
    </citation>
    <scope>NUCLEOTIDE SEQUENCE [LARGE SCALE GENOMIC DNA]</scope>
    <source>
        <strain evidence="3">114-2 / CGMCC 5302</strain>
    </source>
</reference>
<dbReference type="InterPro" id="IPR000408">
    <property type="entry name" value="Reg_chr_condens"/>
</dbReference>
<evidence type="ECO:0000256" key="1">
    <source>
        <dbReference type="PROSITE-ProRule" id="PRU00235"/>
    </source>
</evidence>
<dbReference type="AlphaFoldDB" id="S8AS65"/>
<dbReference type="eggNOG" id="KOG1426">
    <property type="taxonomic scope" value="Eukaryota"/>
</dbReference>